<dbReference type="EMBL" id="CP119108">
    <property type="protein sequence ID" value="WEG09677.1"/>
    <property type="molecule type" value="Genomic_DNA"/>
</dbReference>
<feature type="region of interest" description="Disordered" evidence="1">
    <location>
        <begin position="405"/>
        <end position="436"/>
    </location>
</feature>
<name>A0ABY8C1R5_9MICO</name>
<evidence type="ECO:0000313" key="2">
    <source>
        <dbReference type="EMBL" id="WEG09677.1"/>
    </source>
</evidence>
<gene>
    <name evidence="2" type="ORF">PU630_03675</name>
</gene>
<evidence type="ECO:0000256" key="1">
    <source>
        <dbReference type="SAM" id="MobiDB-lite"/>
    </source>
</evidence>
<organism evidence="2 3">
    <name type="scientific">Microbacterium horticulturae</name>
    <dbReference type="NCBI Taxonomy" id="3028316"/>
    <lineage>
        <taxon>Bacteria</taxon>
        <taxon>Bacillati</taxon>
        <taxon>Actinomycetota</taxon>
        <taxon>Actinomycetes</taxon>
        <taxon>Micrococcales</taxon>
        <taxon>Microbacteriaceae</taxon>
        <taxon>Microbacterium</taxon>
    </lineage>
</organism>
<reference evidence="2 3" key="1">
    <citation type="submission" date="2023-03" db="EMBL/GenBank/DDBJ databases">
        <title>Genome sequence of Microbacterium sp. KACC 23027.</title>
        <authorList>
            <person name="Kim S."/>
            <person name="Heo J."/>
            <person name="Kwon S.-W."/>
        </authorList>
    </citation>
    <scope>NUCLEOTIDE SEQUENCE [LARGE SCALE GENOMIC DNA]</scope>
    <source>
        <strain evidence="2 3">KACC 23027</strain>
    </source>
</reference>
<dbReference type="RefSeq" id="WP_275279000.1">
    <property type="nucleotide sequence ID" value="NZ_CP119108.1"/>
</dbReference>
<accession>A0ABY8C1R5</accession>
<dbReference type="Proteomes" id="UP001214553">
    <property type="component" value="Chromosome"/>
</dbReference>
<sequence length="436" mass="48302">MDEEAVFPEEPVERADDLFVLRSMFESAEADQYEANRAAARRAEQLADILDFAASNWGLYVDRPMKAGSAGSVEEWAERCAAIEAGSRMCLSETEVHRLAGAARAGRRQLPGLWHLVHEGFATPRHVEAAAGHLSGIAGNRELLARYDQALAELAVTVSIGVFRRKAKEIAHLLTGATAAQKHAQALTARKVVVTDLADDMSWLSILMPTRRARAVFRRATSSAKHLAKNKREDRTRHQLRADLCADWLEGKNTDQAVVTKVFVTIPLDRLAPGARASVRDHVPGRKGLNLNREALIPGEGPIDDATARQILLDEGAFTRVVTDPVTGVILDMDRRSRRATPAQRAWLALWHGTCVRDGCDRLALDADIDHWCQYHGPSRGPTNIANLEPECDPDHSIKDVTKIKHRRRADQSIQLEFPTGHRTRPTPELPDDPPF</sequence>
<proteinExistence type="predicted"/>
<evidence type="ECO:0000313" key="3">
    <source>
        <dbReference type="Proteomes" id="UP001214553"/>
    </source>
</evidence>
<keyword evidence="3" id="KW-1185">Reference proteome</keyword>
<evidence type="ECO:0008006" key="4">
    <source>
        <dbReference type="Google" id="ProtNLM"/>
    </source>
</evidence>
<protein>
    <recommendedName>
        <fullName evidence="4">DUF222 domain-containing protein</fullName>
    </recommendedName>
</protein>